<name>A0A2I0ICR7_PUNGR</name>
<dbReference type="InterPro" id="IPR043502">
    <property type="entry name" value="DNA/RNA_pol_sf"/>
</dbReference>
<dbReference type="SUPFAM" id="SSF54160">
    <property type="entry name" value="Chromo domain-like"/>
    <property type="match status" value="1"/>
</dbReference>
<reference evidence="3 4" key="1">
    <citation type="submission" date="2017-11" db="EMBL/GenBank/DDBJ databases">
        <title>De-novo sequencing of pomegranate (Punica granatum L.) genome.</title>
        <authorList>
            <person name="Akparov Z."/>
            <person name="Amiraslanov A."/>
            <person name="Hajiyeva S."/>
            <person name="Abbasov M."/>
            <person name="Kaur K."/>
            <person name="Hamwieh A."/>
            <person name="Solovyev V."/>
            <person name="Salamov A."/>
            <person name="Braich B."/>
            <person name="Kosarev P."/>
            <person name="Mahmoud A."/>
            <person name="Hajiyev E."/>
            <person name="Babayeva S."/>
            <person name="Izzatullayeva V."/>
            <person name="Mammadov A."/>
            <person name="Mammadov A."/>
            <person name="Sharifova S."/>
            <person name="Ojaghi J."/>
            <person name="Eynullazada K."/>
            <person name="Bayramov B."/>
            <person name="Abdulazimova A."/>
            <person name="Shahmuradov I."/>
        </authorList>
    </citation>
    <scope>NUCLEOTIDE SEQUENCE [LARGE SCALE GENOMIC DNA]</scope>
    <source>
        <strain evidence="4">cv. AG2017</strain>
        <tissue evidence="3">Leaf</tissue>
    </source>
</reference>
<dbReference type="Pfam" id="PF24626">
    <property type="entry name" value="SH3_Tf2-1"/>
    <property type="match status" value="1"/>
</dbReference>
<dbReference type="Pfam" id="PF00385">
    <property type="entry name" value="Chromo"/>
    <property type="match status" value="1"/>
</dbReference>
<dbReference type="InterPro" id="IPR056924">
    <property type="entry name" value="SH3_Tf2-1"/>
</dbReference>
<feature type="domain" description="Tf2-1-like SH3-like" evidence="2">
    <location>
        <begin position="128"/>
        <end position="192"/>
    </location>
</feature>
<sequence>MDPELAALLKGFEDIFEEPKDLPPKRAQNHRIPLKKASQPVNIRPYRYPTLQKDIIEKMTAEMMEACMGFSLPCMPYFPHDSAVAAVDTHMRDREGMIRALKHHLQRARKMMKLQADKKRSDRKFSIGDMVFLKLQPYRQGSVTARGSEKLSPKYYGPYQIMDRIGKVAYKLKLPSSDQVHPVFHVSRLKKAIGTATCSSELPIPYDTSECRPLQPLAILERRMVKRGNKATAQLLVHWSNTSSNDATWEYADELRLCFPQFRLVDKGLEGEGNVMD</sequence>
<dbReference type="PANTHER" id="PTHR46148:SF55">
    <property type="match status" value="1"/>
</dbReference>
<dbReference type="PANTHER" id="PTHR46148">
    <property type="entry name" value="CHROMO DOMAIN-CONTAINING PROTEIN"/>
    <property type="match status" value="1"/>
</dbReference>
<dbReference type="InterPro" id="IPR023780">
    <property type="entry name" value="Chromo_domain"/>
</dbReference>
<dbReference type="Proteomes" id="UP000233551">
    <property type="component" value="Unassembled WGS sequence"/>
</dbReference>
<feature type="domain" description="Chromo" evidence="1">
    <location>
        <begin position="218"/>
        <end position="261"/>
    </location>
</feature>
<keyword evidence="4" id="KW-1185">Reference proteome</keyword>
<proteinExistence type="predicted"/>
<dbReference type="EMBL" id="PGOL01003298">
    <property type="protein sequence ID" value="PKI41787.1"/>
    <property type="molecule type" value="Genomic_DNA"/>
</dbReference>
<dbReference type="InterPro" id="IPR016197">
    <property type="entry name" value="Chromo-like_dom_sf"/>
</dbReference>
<comment type="caution">
    <text evidence="3">The sequence shown here is derived from an EMBL/GenBank/DDBJ whole genome shotgun (WGS) entry which is preliminary data.</text>
</comment>
<gene>
    <name evidence="3" type="ORF">CRG98_037822</name>
</gene>
<dbReference type="SUPFAM" id="SSF56672">
    <property type="entry name" value="DNA/RNA polymerases"/>
    <property type="match status" value="1"/>
</dbReference>
<protein>
    <submittedName>
        <fullName evidence="3">Uncharacterized protein</fullName>
    </submittedName>
</protein>
<dbReference type="AlphaFoldDB" id="A0A2I0ICR7"/>
<dbReference type="STRING" id="22663.A0A2I0ICR7"/>
<evidence type="ECO:0000313" key="4">
    <source>
        <dbReference type="Proteomes" id="UP000233551"/>
    </source>
</evidence>
<organism evidence="3 4">
    <name type="scientific">Punica granatum</name>
    <name type="common">Pomegranate</name>
    <dbReference type="NCBI Taxonomy" id="22663"/>
    <lineage>
        <taxon>Eukaryota</taxon>
        <taxon>Viridiplantae</taxon>
        <taxon>Streptophyta</taxon>
        <taxon>Embryophyta</taxon>
        <taxon>Tracheophyta</taxon>
        <taxon>Spermatophyta</taxon>
        <taxon>Magnoliopsida</taxon>
        <taxon>eudicotyledons</taxon>
        <taxon>Gunneridae</taxon>
        <taxon>Pentapetalae</taxon>
        <taxon>rosids</taxon>
        <taxon>malvids</taxon>
        <taxon>Myrtales</taxon>
        <taxon>Lythraceae</taxon>
        <taxon>Punica</taxon>
    </lineage>
</organism>
<evidence type="ECO:0000313" key="3">
    <source>
        <dbReference type="EMBL" id="PKI41787.1"/>
    </source>
</evidence>
<evidence type="ECO:0000259" key="1">
    <source>
        <dbReference type="Pfam" id="PF00385"/>
    </source>
</evidence>
<accession>A0A2I0ICR7</accession>
<evidence type="ECO:0000259" key="2">
    <source>
        <dbReference type="Pfam" id="PF24626"/>
    </source>
</evidence>
<dbReference type="Gene3D" id="2.40.50.40">
    <property type="match status" value="1"/>
</dbReference>